<reference evidence="1 2" key="1">
    <citation type="submission" date="2008-07" db="EMBL/GenBank/DDBJ databases">
        <authorList>
            <person name="El-Sayed N."/>
            <person name="Caler E."/>
            <person name="Inman J."/>
            <person name="Amedeo P."/>
            <person name="Hass B."/>
            <person name="Wortman J."/>
        </authorList>
    </citation>
    <scope>NUCLEOTIDE SEQUENCE [LARGE SCALE GENOMIC DNA]</scope>
    <source>
        <strain evidence="2">ATCC 50983 / TXsc</strain>
    </source>
</reference>
<dbReference type="EMBL" id="GG683299">
    <property type="protein sequence ID" value="EER02347.1"/>
    <property type="molecule type" value="Genomic_DNA"/>
</dbReference>
<evidence type="ECO:0000313" key="2">
    <source>
        <dbReference type="Proteomes" id="UP000007800"/>
    </source>
</evidence>
<accession>C5LLX5</accession>
<dbReference type="RefSeq" id="XP_002769629.1">
    <property type="nucleotide sequence ID" value="XM_002769583.1"/>
</dbReference>
<dbReference type="Proteomes" id="UP000007800">
    <property type="component" value="Unassembled WGS sequence"/>
</dbReference>
<evidence type="ECO:0000313" key="1">
    <source>
        <dbReference type="EMBL" id="EER02347.1"/>
    </source>
</evidence>
<gene>
    <name evidence="1" type="ORF">Pmar_PMAR006669</name>
</gene>
<sequence length="207" mass="23403">MLNYLRNIIRNSAGRVRLLSPIDRETLCDRVALTHNTMPLGGYVYCVRDPVLRYLCPDLLSYGHFRTLGASAAIKVEVPEFPYRICRQARQVYLSEAWSRIKKTNADVCPRLRAGYVDRDPGRTVLVYVPTSRKLAQPFVIAHVVQRINDRVEVVHPTGALTKELGYNVVPLSRHPTDYTTREQGPVLSIYGFECGLLTLLDKASGM</sequence>
<dbReference type="OrthoDB" id="10429387at2759"/>
<proteinExistence type="predicted"/>
<dbReference type="GeneID" id="9055415"/>
<dbReference type="AlphaFoldDB" id="C5LLX5"/>
<organism evidence="2">
    <name type="scientific">Perkinsus marinus (strain ATCC 50983 / TXsc)</name>
    <dbReference type="NCBI Taxonomy" id="423536"/>
    <lineage>
        <taxon>Eukaryota</taxon>
        <taxon>Sar</taxon>
        <taxon>Alveolata</taxon>
        <taxon>Perkinsozoa</taxon>
        <taxon>Perkinsea</taxon>
        <taxon>Perkinsida</taxon>
        <taxon>Perkinsidae</taxon>
        <taxon>Perkinsus</taxon>
    </lineage>
</organism>
<dbReference type="InParanoid" id="C5LLX5"/>
<protein>
    <submittedName>
        <fullName evidence="1">Uncharacterized protein</fullName>
    </submittedName>
</protein>
<keyword evidence="2" id="KW-1185">Reference proteome</keyword>
<name>C5LLX5_PERM5</name>